<evidence type="ECO:0000313" key="2">
    <source>
        <dbReference type="Proteomes" id="UP000310597"/>
    </source>
</evidence>
<dbReference type="Pfam" id="PF06748">
    <property type="entry name" value="DUF1217"/>
    <property type="match status" value="1"/>
</dbReference>
<dbReference type="Gene3D" id="1.10.3700.10">
    <property type="entry name" value="AGR C 984p-like"/>
    <property type="match status" value="1"/>
</dbReference>
<accession>A0A4U1K2A5</accession>
<dbReference type="SUPFAM" id="SSF158837">
    <property type="entry name" value="AGR C 984p-like"/>
    <property type="match status" value="1"/>
</dbReference>
<reference evidence="1 2" key="1">
    <citation type="submission" date="2019-04" db="EMBL/GenBank/DDBJ databases">
        <title>Draft Whole-Genome sequence of the purple photosynthetic bacterium Rhodobacter capsulatus SP108 with an indigenous class A beta-lactamase.</title>
        <authorList>
            <person name="Robertson S."/>
            <person name="Meyer T.E."/>
            <person name="Kyndt J.A."/>
        </authorList>
    </citation>
    <scope>NUCLEOTIDE SEQUENCE [LARGE SCALE GENOMIC DNA]</scope>
    <source>
        <strain evidence="1 2">SP108</strain>
    </source>
</reference>
<dbReference type="RefSeq" id="WP_136904708.1">
    <property type="nucleotide sequence ID" value="NZ_SWJZ01000008.1"/>
</dbReference>
<dbReference type="Proteomes" id="UP000310597">
    <property type="component" value="Unassembled WGS sequence"/>
</dbReference>
<gene>
    <name evidence="1" type="ORF">FBT96_01930</name>
</gene>
<organism evidence="1 2">
    <name type="scientific">Rhodobacter capsulatus</name>
    <name type="common">Rhodopseudomonas capsulata</name>
    <dbReference type="NCBI Taxonomy" id="1061"/>
    <lineage>
        <taxon>Bacteria</taxon>
        <taxon>Pseudomonadati</taxon>
        <taxon>Pseudomonadota</taxon>
        <taxon>Alphaproteobacteria</taxon>
        <taxon>Rhodobacterales</taxon>
        <taxon>Rhodobacter group</taxon>
        <taxon>Rhodobacter</taxon>
    </lineage>
</organism>
<dbReference type="AlphaFoldDB" id="A0A4U1K2A5"/>
<dbReference type="InterPro" id="IPR010626">
    <property type="entry name" value="DUF1217"/>
</dbReference>
<name>A0A4U1K2A5_RHOCA</name>
<dbReference type="EMBL" id="SWJZ01000008">
    <property type="protein sequence ID" value="TKD26120.1"/>
    <property type="molecule type" value="Genomic_DNA"/>
</dbReference>
<dbReference type="OrthoDB" id="7824597at2"/>
<sequence>MSYTPVIPASGYAGWKLLNRTMEKQKAAFAASADIKRDEDYFRAKIGSITTAEDLVSDRRLLKVALGAFGLDSDIDNKFFIRKVLETAADDKTGLANKLADKTYLKLATAFGFGDNPDAPRTQTSGFADEILAKYETRQFETAVGESDESYRLAMAAQRDLGELVASSSTNNAKWYSVIGSKSLSTVMRTALGLPESVSSLDVDQQLVIYTQKAKSVLGSSDFSTFSDSAVMEKTIRLYLVRSQLETNSTISSGSVALQLLQAGGSVTSLLSKRV</sequence>
<protein>
    <submittedName>
        <fullName evidence="1">DUF1217 domain-containing protein</fullName>
    </submittedName>
</protein>
<dbReference type="InterPro" id="IPR023157">
    <property type="entry name" value="AGR-C-984p-like_sf"/>
</dbReference>
<evidence type="ECO:0000313" key="1">
    <source>
        <dbReference type="EMBL" id="TKD26120.1"/>
    </source>
</evidence>
<comment type="caution">
    <text evidence="1">The sequence shown here is derived from an EMBL/GenBank/DDBJ whole genome shotgun (WGS) entry which is preliminary data.</text>
</comment>
<proteinExistence type="predicted"/>